<keyword evidence="2" id="KW-0732">Signal</keyword>
<feature type="region of interest" description="Disordered" evidence="1">
    <location>
        <begin position="437"/>
        <end position="525"/>
    </location>
</feature>
<feature type="compositionally biased region" description="Basic and acidic residues" evidence="1">
    <location>
        <begin position="689"/>
        <end position="701"/>
    </location>
</feature>
<evidence type="ECO:0000256" key="1">
    <source>
        <dbReference type="SAM" id="MobiDB-lite"/>
    </source>
</evidence>
<keyword evidence="4" id="KW-1185">Reference proteome</keyword>
<feature type="compositionally biased region" description="Low complexity" evidence="1">
    <location>
        <begin position="664"/>
        <end position="688"/>
    </location>
</feature>
<sequence length="798" mass="84736">MHPRLLLPACLLLLCAGCAEKRKEGDPDGIPVAFTVRTDRAFFSRMLDRSTTVSTGLGVGVGSGGMVGSGVGIGFGFHATVPWLLAGDHPAEASLFRRELDWGETTFSVPLRAGRKVVLTAQAQGGKEGWETVGEFTVAAQSADEVVLTLDAAGSRIEGHRVRGKRGAAAGDEGGERPVADRQLVVGAGLDDAAAIDHRHAVDIADGREPVRDDDRGPSAHRLLQGDLHGPFAGLVEGAGGLVEDQDPRIAVERPGDREALALAPGQARTPVAQDVVQALGETADEFRGIGQLRGPPGALLVGSAVAPRDVAQDGVVEEDHVLVDHADVPAQVAQVEAGQVVAVDLHLAALRTVEAEGEARDGALAAARRPDQGERRAGGDLQRQAVERRPAAPRIGEGHVLQADPPVDARRAEPPARRFLALVAVEARERTQRIVRAADRRNVGHDRRQRPGHDPVVAQQHRELAEGDRLQRVRHAGERPGPLRSDDQPHPQQRHRGREDRADRPRRRTEQVDQEVEHHAAAGDLPGVPAQALLGEVLGGVGAGHAHADQGLAQAVHEGALGQAERLLGVAQPAPQQARQHQVEHRADGDQRQEDGIGRIDDAGHQDDDGRVHQHAVGEEPEEGLQAVHVEGEARLDLADLLAVVEGEVEPVEPADERVAQSGGQAPGDARQQQAGAGVADDVGEAQAHGRGEDQGHPADRLRRIRAVDGVDQLACQQGQDVDRREAHVLQGPNAQPLQPGAGLQQPEGVQLAQEPRLGGGADGRLQALRVDWRVRDDGDLHGRLRPGRTGRGPGRR</sequence>
<feature type="compositionally biased region" description="Basic and acidic residues" evidence="1">
    <location>
        <begin position="582"/>
        <end position="619"/>
    </location>
</feature>
<reference evidence="3" key="1">
    <citation type="submission" date="2021-03" db="EMBL/GenBank/DDBJ databases">
        <title>Comparative genomics and phylogenomic investigation of the class Geoglossomycetes provide insights into ecological specialization and systematics.</title>
        <authorList>
            <person name="Melie T."/>
            <person name="Pirro S."/>
            <person name="Miller A.N."/>
            <person name="Quandt A."/>
        </authorList>
    </citation>
    <scope>NUCLEOTIDE SEQUENCE</scope>
    <source>
        <strain evidence="3">GBOQ0MN5Z8</strain>
    </source>
</reference>
<dbReference type="AntiFam" id="ANF00095">
    <property type="entry name" value="Shadow ORF (opposite ABC transporters)"/>
</dbReference>
<evidence type="ECO:0000313" key="3">
    <source>
        <dbReference type="EMBL" id="KAH0533739.1"/>
    </source>
</evidence>
<feature type="region of interest" description="Disordered" evidence="1">
    <location>
        <begin position="204"/>
        <end position="226"/>
    </location>
</feature>
<name>A0A9P8KW98_9PEZI</name>
<protein>
    <submittedName>
        <fullName evidence="3">Uncharacterized protein</fullName>
    </submittedName>
</protein>
<proteinExistence type="predicted"/>
<feature type="region of interest" description="Disordered" evidence="1">
    <location>
        <begin position="651"/>
        <end position="701"/>
    </location>
</feature>
<gene>
    <name evidence="3" type="ORF">FGG08_007578</name>
</gene>
<evidence type="ECO:0000313" key="4">
    <source>
        <dbReference type="Proteomes" id="UP000698800"/>
    </source>
</evidence>
<organism evidence="3 4">
    <name type="scientific">Glutinoglossum americanum</name>
    <dbReference type="NCBI Taxonomy" id="1670608"/>
    <lineage>
        <taxon>Eukaryota</taxon>
        <taxon>Fungi</taxon>
        <taxon>Dikarya</taxon>
        <taxon>Ascomycota</taxon>
        <taxon>Pezizomycotina</taxon>
        <taxon>Geoglossomycetes</taxon>
        <taxon>Geoglossales</taxon>
        <taxon>Geoglossaceae</taxon>
        <taxon>Glutinoglossum</taxon>
    </lineage>
</organism>
<feature type="compositionally biased region" description="Basic and acidic residues" evidence="1">
    <location>
        <begin position="204"/>
        <end position="218"/>
    </location>
</feature>
<comment type="caution">
    <text evidence="3">The sequence shown here is derived from an EMBL/GenBank/DDBJ whole genome shotgun (WGS) entry which is preliminary data.</text>
</comment>
<evidence type="ECO:0000256" key="2">
    <source>
        <dbReference type="SAM" id="SignalP"/>
    </source>
</evidence>
<feature type="region of interest" description="Disordered" evidence="1">
    <location>
        <begin position="573"/>
        <end position="623"/>
    </location>
</feature>
<feature type="signal peptide" evidence="2">
    <location>
        <begin position="1"/>
        <end position="21"/>
    </location>
</feature>
<accession>A0A9P8KW98</accession>
<feature type="compositionally biased region" description="Basic and acidic residues" evidence="1">
    <location>
        <begin position="369"/>
        <end position="379"/>
    </location>
</feature>
<feature type="chain" id="PRO_5040278319" evidence="2">
    <location>
        <begin position="22"/>
        <end position="798"/>
    </location>
</feature>
<dbReference type="EMBL" id="JAGHQL010000365">
    <property type="protein sequence ID" value="KAH0533739.1"/>
    <property type="molecule type" value="Genomic_DNA"/>
</dbReference>
<dbReference type="Proteomes" id="UP000698800">
    <property type="component" value="Unassembled WGS sequence"/>
</dbReference>
<feature type="compositionally biased region" description="Basic and acidic residues" evidence="1">
    <location>
        <begin position="461"/>
        <end position="479"/>
    </location>
</feature>
<feature type="region of interest" description="Disordered" evidence="1">
    <location>
        <begin position="359"/>
        <end position="413"/>
    </location>
</feature>
<dbReference type="AlphaFoldDB" id="A0A9P8KW98"/>
<feature type="compositionally biased region" description="Basic residues" evidence="1">
    <location>
        <begin position="785"/>
        <end position="798"/>
    </location>
</feature>
<feature type="compositionally biased region" description="Basic and acidic residues" evidence="1">
    <location>
        <begin position="498"/>
        <end position="522"/>
    </location>
</feature>
<feature type="compositionally biased region" description="Basic and acidic residues" evidence="1">
    <location>
        <begin position="437"/>
        <end position="454"/>
    </location>
</feature>
<feature type="region of interest" description="Disordered" evidence="1">
    <location>
        <begin position="777"/>
        <end position="798"/>
    </location>
</feature>